<evidence type="ECO:0000256" key="2">
    <source>
        <dbReference type="ARBA" id="ARBA00023002"/>
    </source>
</evidence>
<dbReference type="Pfam" id="PF00106">
    <property type="entry name" value="adh_short"/>
    <property type="match status" value="1"/>
</dbReference>
<evidence type="ECO:0000256" key="1">
    <source>
        <dbReference type="ARBA" id="ARBA00004240"/>
    </source>
</evidence>
<gene>
    <name evidence="4" type="ORF">PDEL1432_LOCUS47</name>
</gene>
<dbReference type="EMBL" id="HBFL01000057">
    <property type="protein sequence ID" value="CAD8760008.1"/>
    <property type="molecule type" value="Transcribed_RNA"/>
</dbReference>
<dbReference type="GO" id="GO:0016491">
    <property type="term" value="F:oxidoreductase activity"/>
    <property type="evidence" value="ECO:0007669"/>
    <property type="project" value="UniProtKB-KW"/>
</dbReference>
<sequence length="327" mass="35600">MEGTCTASMLAEATTPFWKIVVLAVFAFPTAFWVVMYSLPQLYVAFRPVPNLKTRYDASWALVTGGGSGIGKALSFKLARQGLNVVIVSLDDDILKATMVQLKETFPKLEFRCVGVNFAPGVDYLKQIQEATKDIEVSIVFNNAGFLVTGFFDQAPLGKLLVNMECNATAAVNISHHFASKLVSAKKKGCIVFTSSVAGFIPTPFSGMYGATKAFVSQLACSLHIELQSLGIDVCAVHPSPVASNFYNDLDHKIDILESACKQAVPPEDLPDDIFRSIGCCALRDLGGMAVSSRMGTFFLPYNFFTEMFAAAAPYLPDWKTHNKTRT</sequence>
<dbReference type="PANTHER" id="PTHR43899">
    <property type="entry name" value="RH59310P"/>
    <property type="match status" value="1"/>
</dbReference>
<feature type="transmembrane region" description="Helical" evidence="3">
    <location>
        <begin position="20"/>
        <end position="46"/>
    </location>
</feature>
<comment type="subcellular location">
    <subcellularLocation>
        <location evidence="1">Endoplasmic reticulum</location>
    </subcellularLocation>
</comment>
<dbReference type="InterPro" id="IPR051019">
    <property type="entry name" value="VLCFA-Steroid_DH"/>
</dbReference>
<protein>
    <submittedName>
        <fullName evidence="4">Uncharacterized protein</fullName>
    </submittedName>
</protein>
<dbReference type="GO" id="GO:0005783">
    <property type="term" value="C:endoplasmic reticulum"/>
    <property type="evidence" value="ECO:0007669"/>
    <property type="project" value="UniProtKB-SubCell"/>
</dbReference>
<reference evidence="4" key="1">
    <citation type="submission" date="2021-01" db="EMBL/GenBank/DDBJ databases">
        <authorList>
            <person name="Corre E."/>
            <person name="Pelletier E."/>
            <person name="Niang G."/>
            <person name="Scheremetjew M."/>
            <person name="Finn R."/>
            <person name="Kale V."/>
            <person name="Holt S."/>
            <person name="Cochrane G."/>
            <person name="Meng A."/>
            <person name="Brown T."/>
            <person name="Cohen L."/>
        </authorList>
    </citation>
    <scope>NUCLEOTIDE SEQUENCE</scope>
    <source>
        <strain evidence="4">UNC1205</strain>
    </source>
</reference>
<dbReference type="AlphaFoldDB" id="A0A7S0UI44"/>
<evidence type="ECO:0000313" key="4">
    <source>
        <dbReference type="EMBL" id="CAD8760008.1"/>
    </source>
</evidence>
<keyword evidence="3" id="KW-1133">Transmembrane helix</keyword>
<dbReference type="InterPro" id="IPR036291">
    <property type="entry name" value="NAD(P)-bd_dom_sf"/>
</dbReference>
<dbReference type="PANTHER" id="PTHR43899:SF4">
    <property type="entry name" value="17 BETA-HYDROXYSTEROID DEHYDROGENASE TYPE 3"/>
    <property type="match status" value="1"/>
</dbReference>
<dbReference type="Gene3D" id="3.40.50.720">
    <property type="entry name" value="NAD(P)-binding Rossmann-like Domain"/>
    <property type="match status" value="1"/>
</dbReference>
<keyword evidence="2" id="KW-0560">Oxidoreductase</keyword>
<keyword evidence="3" id="KW-0472">Membrane</keyword>
<dbReference type="InterPro" id="IPR020904">
    <property type="entry name" value="Sc_DH/Rdtase_CS"/>
</dbReference>
<name>A0A7S0UI44_9STRA</name>
<keyword evidence="3" id="KW-0812">Transmembrane</keyword>
<accession>A0A7S0UI44</accession>
<dbReference type="PRINTS" id="PR00081">
    <property type="entry name" value="GDHRDH"/>
</dbReference>
<organism evidence="4">
    <name type="scientific">Pseudo-nitzschia delicatissima</name>
    <dbReference type="NCBI Taxonomy" id="44447"/>
    <lineage>
        <taxon>Eukaryota</taxon>
        <taxon>Sar</taxon>
        <taxon>Stramenopiles</taxon>
        <taxon>Ochrophyta</taxon>
        <taxon>Bacillariophyta</taxon>
        <taxon>Bacillariophyceae</taxon>
        <taxon>Bacillariophycidae</taxon>
        <taxon>Bacillariales</taxon>
        <taxon>Bacillariaceae</taxon>
        <taxon>Pseudo-nitzschia</taxon>
    </lineage>
</organism>
<dbReference type="PROSITE" id="PS00061">
    <property type="entry name" value="ADH_SHORT"/>
    <property type="match status" value="1"/>
</dbReference>
<dbReference type="InterPro" id="IPR002347">
    <property type="entry name" value="SDR_fam"/>
</dbReference>
<dbReference type="SUPFAM" id="SSF51735">
    <property type="entry name" value="NAD(P)-binding Rossmann-fold domains"/>
    <property type="match status" value="1"/>
</dbReference>
<proteinExistence type="predicted"/>
<evidence type="ECO:0000256" key="3">
    <source>
        <dbReference type="SAM" id="Phobius"/>
    </source>
</evidence>